<evidence type="ECO:0000256" key="1">
    <source>
        <dbReference type="SAM" id="MobiDB-lite"/>
    </source>
</evidence>
<feature type="compositionally biased region" description="Basic residues" evidence="1">
    <location>
        <begin position="64"/>
        <end position="76"/>
    </location>
</feature>
<gene>
    <name evidence="2" type="ORF">COLO4_01318</name>
</gene>
<proteinExistence type="predicted"/>
<feature type="compositionally biased region" description="Basic and acidic residues" evidence="1">
    <location>
        <begin position="141"/>
        <end position="153"/>
    </location>
</feature>
<dbReference type="Proteomes" id="UP000187203">
    <property type="component" value="Unassembled WGS sequence"/>
</dbReference>
<evidence type="ECO:0000313" key="3">
    <source>
        <dbReference type="Proteomes" id="UP000187203"/>
    </source>
</evidence>
<sequence length="329" mass="37727">IDLLGDIRKVSNRVYPRQILEPHRHILDGGNITREQNRRHHKDEYSDKRLLLRRAERRNQQSKPHQRQPVNHHREVKQRQRTGERDLVSKYPHAQHDGGLEGRDDQRGHRFADENLPGGERGDQQLIQRALFALAGDGQGGDDHHPDGGDHGDQRRHHKPFVVQIRVVPVTHHQLAVVGLWFAVHQLLLIILHHLLQIVGRNLGAVRVAPVEDKLHRRGLEGIQVTGKICREAHQQQGFLRIDGRLDFLRAFQQQDMGKRFCTGKALRQLDGMFTVVFVVNGDGGVGHLKRRGKGEKQNLDQHRQNQNGAGLRLAQQDCSSFRINVHSR</sequence>
<accession>A0A1R3L2M2</accession>
<feature type="non-terminal residue" evidence="2">
    <location>
        <position position="1"/>
    </location>
</feature>
<comment type="caution">
    <text evidence="2">The sequence shown here is derived from an EMBL/GenBank/DDBJ whole genome shotgun (WGS) entry which is preliminary data.</text>
</comment>
<reference evidence="3" key="1">
    <citation type="submission" date="2013-09" db="EMBL/GenBank/DDBJ databases">
        <title>Corchorus olitorius genome sequencing.</title>
        <authorList>
            <person name="Alam M."/>
            <person name="Haque M.S."/>
            <person name="Islam M.S."/>
            <person name="Emdad E.M."/>
            <person name="Islam M.M."/>
            <person name="Ahmed B."/>
            <person name="Halim A."/>
            <person name="Hossen Q.M.M."/>
            <person name="Hossain M.Z."/>
            <person name="Ahmed R."/>
            <person name="Khan M.M."/>
            <person name="Islam R."/>
            <person name="Rashid M.M."/>
            <person name="Khan S.A."/>
            <person name="Rahman M.S."/>
            <person name="Alam M."/>
            <person name="Yahiya A.S."/>
            <person name="Khan M.S."/>
            <person name="Azam M.S."/>
            <person name="Haque T."/>
            <person name="Lashkar M.Z.H."/>
            <person name="Akhand A.I."/>
            <person name="Morshed G."/>
            <person name="Roy S."/>
            <person name="Uddin K.S."/>
            <person name="Rabeya T."/>
            <person name="Hossain A.S."/>
            <person name="Chowdhury A."/>
            <person name="Snigdha A.R."/>
            <person name="Mortoza M.S."/>
            <person name="Matin S.A."/>
            <person name="Hoque S.M.E."/>
            <person name="Islam M.K."/>
            <person name="Roy D.K."/>
            <person name="Haider R."/>
            <person name="Moosa M.M."/>
            <person name="Elias S.M."/>
            <person name="Hasan A.M."/>
            <person name="Jahan S."/>
            <person name="Shafiuddin M."/>
            <person name="Mahmood N."/>
            <person name="Shommy N.S."/>
        </authorList>
    </citation>
    <scope>NUCLEOTIDE SEQUENCE [LARGE SCALE GENOMIC DNA]</scope>
    <source>
        <strain evidence="3">cv. O-4</strain>
    </source>
</reference>
<feature type="region of interest" description="Disordered" evidence="1">
    <location>
        <begin position="136"/>
        <end position="155"/>
    </location>
</feature>
<name>A0A1R3L2M2_9ROSI</name>
<feature type="compositionally biased region" description="Basic and acidic residues" evidence="1">
    <location>
        <begin position="77"/>
        <end position="113"/>
    </location>
</feature>
<keyword evidence="3" id="KW-1185">Reference proteome</keyword>
<dbReference type="AlphaFoldDB" id="A0A1R3L2M2"/>
<dbReference type="EMBL" id="AWUE01003778">
    <property type="protein sequence ID" value="OMP13604.1"/>
    <property type="molecule type" value="Genomic_DNA"/>
</dbReference>
<feature type="region of interest" description="Disordered" evidence="1">
    <location>
        <begin position="57"/>
        <end position="120"/>
    </location>
</feature>
<evidence type="ECO:0000313" key="2">
    <source>
        <dbReference type="EMBL" id="OMP13604.1"/>
    </source>
</evidence>
<organism evidence="2 3">
    <name type="scientific">Corchorus olitorius</name>
    <dbReference type="NCBI Taxonomy" id="93759"/>
    <lineage>
        <taxon>Eukaryota</taxon>
        <taxon>Viridiplantae</taxon>
        <taxon>Streptophyta</taxon>
        <taxon>Embryophyta</taxon>
        <taxon>Tracheophyta</taxon>
        <taxon>Spermatophyta</taxon>
        <taxon>Magnoliopsida</taxon>
        <taxon>eudicotyledons</taxon>
        <taxon>Gunneridae</taxon>
        <taxon>Pentapetalae</taxon>
        <taxon>rosids</taxon>
        <taxon>malvids</taxon>
        <taxon>Malvales</taxon>
        <taxon>Malvaceae</taxon>
        <taxon>Grewioideae</taxon>
        <taxon>Apeibeae</taxon>
        <taxon>Corchorus</taxon>
    </lineage>
</organism>
<protein>
    <submittedName>
        <fullName evidence="2">Uncharacterized protein</fullName>
    </submittedName>
</protein>